<dbReference type="InterPro" id="IPR035979">
    <property type="entry name" value="RBD_domain_sf"/>
</dbReference>
<dbReference type="SUPFAM" id="SSF54928">
    <property type="entry name" value="RNA-binding domain, RBD"/>
    <property type="match status" value="1"/>
</dbReference>
<dbReference type="EMBL" id="CAKLCB010000127">
    <property type="protein sequence ID" value="CAH0515678.1"/>
    <property type="molecule type" value="Genomic_DNA"/>
</dbReference>
<feature type="domain" description="RRM" evidence="3">
    <location>
        <begin position="53"/>
        <end position="132"/>
    </location>
</feature>
<sequence length="221" mass="24930">MTVVEKIVENVVEEGIYLLVLLQEVVQTHDVIVPVPWIGLRLSSSSASRREPISLLVRNLSPDTTQDELRRAFSRSPGDILDVYIPKEFNSNRPRGFAFIEFADSRIGRDVKFEMDRSSLGGREIAVLFAKQHRKSPHEMRRILNLPPDESPKRSSRRRSKSNSRSSFQKRRSASLEDKQESTSPRASLSPRRASPSPNREEQSTARSPSADGKAGDSMSE</sequence>
<proteinExistence type="predicted"/>
<comment type="caution">
    <text evidence="4">The sequence shown here is derived from an EMBL/GenBank/DDBJ whole genome shotgun (WGS) entry which is preliminary data.</text>
</comment>
<accession>A0ABN8CWW8</accession>
<dbReference type="Pfam" id="PF00076">
    <property type="entry name" value="RRM_1"/>
    <property type="match status" value="1"/>
</dbReference>
<dbReference type="Proteomes" id="UP001158986">
    <property type="component" value="Unassembled WGS sequence"/>
</dbReference>
<evidence type="ECO:0000259" key="3">
    <source>
        <dbReference type="PROSITE" id="PS50102"/>
    </source>
</evidence>
<evidence type="ECO:0000313" key="5">
    <source>
        <dbReference type="Proteomes" id="UP001158986"/>
    </source>
</evidence>
<feature type="compositionally biased region" description="Low complexity" evidence="2">
    <location>
        <begin position="182"/>
        <end position="198"/>
    </location>
</feature>
<feature type="region of interest" description="Disordered" evidence="2">
    <location>
        <begin position="131"/>
        <end position="221"/>
    </location>
</feature>
<protein>
    <recommendedName>
        <fullName evidence="3">RRM domain-containing protein</fullName>
    </recommendedName>
</protein>
<evidence type="ECO:0000313" key="4">
    <source>
        <dbReference type="EMBL" id="CAH0515678.1"/>
    </source>
</evidence>
<reference evidence="4 5" key="1">
    <citation type="submission" date="2021-11" db="EMBL/GenBank/DDBJ databases">
        <authorList>
            <person name="Islam A."/>
            <person name="Islam S."/>
            <person name="Flora M.S."/>
            <person name="Rahman M."/>
            <person name="Ziaur R.M."/>
            <person name="Epstein J.H."/>
            <person name="Hassan M."/>
            <person name="Klassen M."/>
            <person name="Woodard K."/>
            <person name="Webb A."/>
            <person name="Webby R.J."/>
            <person name="El Zowalaty M.E."/>
        </authorList>
    </citation>
    <scope>NUCLEOTIDE SEQUENCE [LARGE SCALE GENOMIC DNA]</scope>
    <source>
        <strain evidence="4">Pbs1</strain>
    </source>
</reference>
<dbReference type="InterPro" id="IPR050441">
    <property type="entry name" value="RBM"/>
</dbReference>
<dbReference type="InterPro" id="IPR000504">
    <property type="entry name" value="RRM_dom"/>
</dbReference>
<dbReference type="InterPro" id="IPR012677">
    <property type="entry name" value="Nucleotide-bd_a/b_plait_sf"/>
</dbReference>
<dbReference type="PANTHER" id="PTHR48034">
    <property type="entry name" value="TRANSFORMER-2 SEX-DETERMINING PROTEIN-RELATED"/>
    <property type="match status" value="1"/>
</dbReference>
<gene>
    <name evidence="4" type="ORF">PBS001_LOCUS2379</name>
</gene>
<feature type="compositionally biased region" description="Basic residues" evidence="2">
    <location>
        <begin position="154"/>
        <end position="173"/>
    </location>
</feature>
<keyword evidence="5" id="KW-1185">Reference proteome</keyword>
<evidence type="ECO:0000256" key="1">
    <source>
        <dbReference type="PROSITE-ProRule" id="PRU00176"/>
    </source>
</evidence>
<keyword evidence="1" id="KW-0694">RNA-binding</keyword>
<organism evidence="4 5">
    <name type="scientific">Peronospora belbahrii</name>
    <dbReference type="NCBI Taxonomy" id="622444"/>
    <lineage>
        <taxon>Eukaryota</taxon>
        <taxon>Sar</taxon>
        <taxon>Stramenopiles</taxon>
        <taxon>Oomycota</taxon>
        <taxon>Peronosporomycetes</taxon>
        <taxon>Peronosporales</taxon>
        <taxon>Peronosporaceae</taxon>
        <taxon>Peronospora</taxon>
    </lineage>
</organism>
<dbReference type="SMART" id="SM00360">
    <property type="entry name" value="RRM"/>
    <property type="match status" value="1"/>
</dbReference>
<name>A0ABN8CWW8_9STRA</name>
<dbReference type="PROSITE" id="PS50102">
    <property type="entry name" value="RRM"/>
    <property type="match status" value="1"/>
</dbReference>
<dbReference type="Gene3D" id="3.30.70.330">
    <property type="match status" value="1"/>
</dbReference>
<evidence type="ECO:0000256" key="2">
    <source>
        <dbReference type="SAM" id="MobiDB-lite"/>
    </source>
</evidence>